<dbReference type="GO" id="GO:0005886">
    <property type="term" value="C:plasma membrane"/>
    <property type="evidence" value="ECO:0007669"/>
    <property type="project" value="UniProtKB-SubCell"/>
</dbReference>
<keyword evidence="3" id="KW-1003">Cell membrane</keyword>
<dbReference type="Proteomes" id="UP000199398">
    <property type="component" value="Unassembled WGS sequence"/>
</dbReference>
<evidence type="ECO:0000256" key="3">
    <source>
        <dbReference type="ARBA" id="ARBA00022475"/>
    </source>
</evidence>
<evidence type="ECO:0000256" key="1">
    <source>
        <dbReference type="ARBA" id="ARBA00004651"/>
    </source>
</evidence>
<dbReference type="OrthoDB" id="9808524at2"/>
<dbReference type="EMBL" id="RBXX01000002">
    <property type="protein sequence ID" value="RKT84544.1"/>
    <property type="molecule type" value="Genomic_DNA"/>
</dbReference>
<dbReference type="PANTHER" id="PTHR33452">
    <property type="entry name" value="OXIDOREDUCTASE CATD-RELATED"/>
    <property type="match status" value="1"/>
</dbReference>
<comment type="similarity">
    <text evidence="2">Belongs to the DoxX family.</text>
</comment>
<dbReference type="AlphaFoldDB" id="A0A1I4XK03"/>
<evidence type="ECO:0000313" key="10">
    <source>
        <dbReference type="Proteomes" id="UP000199398"/>
    </source>
</evidence>
<name>A0A1I4XK03_9PSEU</name>
<dbReference type="EMBL" id="FOUP01000003">
    <property type="protein sequence ID" value="SFN26181.1"/>
    <property type="molecule type" value="Genomic_DNA"/>
</dbReference>
<dbReference type="InterPro" id="IPR032808">
    <property type="entry name" value="DoxX"/>
</dbReference>
<keyword evidence="6 7" id="KW-0472">Membrane</keyword>
<feature type="transmembrane region" description="Helical" evidence="7">
    <location>
        <begin position="62"/>
        <end position="82"/>
    </location>
</feature>
<evidence type="ECO:0000313" key="8">
    <source>
        <dbReference type="EMBL" id="RKT84544.1"/>
    </source>
</evidence>
<feature type="transmembrane region" description="Helical" evidence="7">
    <location>
        <begin position="27"/>
        <end position="50"/>
    </location>
</feature>
<reference evidence="9 10" key="1">
    <citation type="submission" date="2016-10" db="EMBL/GenBank/DDBJ databases">
        <authorList>
            <person name="de Groot N.N."/>
        </authorList>
    </citation>
    <scope>NUCLEOTIDE SEQUENCE [LARGE SCALE GENOMIC DNA]</scope>
    <source>
        <strain evidence="9 10">CPCC 201259</strain>
    </source>
</reference>
<protein>
    <submittedName>
        <fullName evidence="8 9">Oxidoreductase</fullName>
    </submittedName>
</protein>
<evidence type="ECO:0000256" key="2">
    <source>
        <dbReference type="ARBA" id="ARBA00006679"/>
    </source>
</evidence>
<dbReference type="STRING" id="455193.SAMN05421805_103478"/>
<dbReference type="Proteomes" id="UP000270697">
    <property type="component" value="Unassembled WGS sequence"/>
</dbReference>
<sequence>MSIQTAPKTTTTVAANADRARPIVLGLFRIVMGFLFLCHGLQGFGFFGGIDGAGLAMAFGEWPGWWASLIEVVGSACVLAGFGTRTAAFLLSGVMAYAYFVHHAPMALMPMHNGGEPAAMYSWVFLLLAAFGPGAFALRR</sequence>
<evidence type="ECO:0000256" key="4">
    <source>
        <dbReference type="ARBA" id="ARBA00022692"/>
    </source>
</evidence>
<keyword evidence="11" id="KW-1185">Reference proteome</keyword>
<proteinExistence type="inferred from homology"/>
<evidence type="ECO:0000313" key="11">
    <source>
        <dbReference type="Proteomes" id="UP000270697"/>
    </source>
</evidence>
<organism evidence="9 10">
    <name type="scientific">Saccharopolyspora antimicrobica</name>
    <dbReference type="NCBI Taxonomy" id="455193"/>
    <lineage>
        <taxon>Bacteria</taxon>
        <taxon>Bacillati</taxon>
        <taxon>Actinomycetota</taxon>
        <taxon>Actinomycetes</taxon>
        <taxon>Pseudonocardiales</taxon>
        <taxon>Pseudonocardiaceae</taxon>
        <taxon>Saccharopolyspora</taxon>
    </lineage>
</organism>
<feature type="transmembrane region" description="Helical" evidence="7">
    <location>
        <begin position="120"/>
        <end position="138"/>
    </location>
</feature>
<dbReference type="RefSeq" id="WP_093151147.1">
    <property type="nucleotide sequence ID" value="NZ_FOUP01000003.1"/>
</dbReference>
<evidence type="ECO:0000256" key="6">
    <source>
        <dbReference type="ARBA" id="ARBA00023136"/>
    </source>
</evidence>
<evidence type="ECO:0000256" key="5">
    <source>
        <dbReference type="ARBA" id="ARBA00022989"/>
    </source>
</evidence>
<reference evidence="8 11" key="2">
    <citation type="submission" date="2018-10" db="EMBL/GenBank/DDBJ databases">
        <title>Sequencing the genomes of 1000 actinobacteria strains.</title>
        <authorList>
            <person name="Klenk H.-P."/>
        </authorList>
    </citation>
    <scope>NUCLEOTIDE SEQUENCE [LARGE SCALE GENOMIC DNA]</scope>
    <source>
        <strain evidence="8 11">DSM 45119</strain>
    </source>
</reference>
<dbReference type="InterPro" id="IPR051907">
    <property type="entry name" value="DoxX-like_oxidoreductase"/>
</dbReference>
<evidence type="ECO:0000256" key="7">
    <source>
        <dbReference type="SAM" id="Phobius"/>
    </source>
</evidence>
<gene>
    <name evidence="8" type="ORF">ATL45_2862</name>
    <name evidence="9" type="ORF">SAMN05421805_103478</name>
</gene>
<accession>A0A1I4XK03</accession>
<feature type="transmembrane region" description="Helical" evidence="7">
    <location>
        <begin position="89"/>
        <end position="108"/>
    </location>
</feature>
<dbReference type="PANTHER" id="PTHR33452:SF4">
    <property type="entry name" value="BLL4328 PROTEIN"/>
    <property type="match status" value="1"/>
</dbReference>
<dbReference type="Pfam" id="PF07681">
    <property type="entry name" value="DoxX"/>
    <property type="match status" value="1"/>
</dbReference>
<evidence type="ECO:0000313" key="9">
    <source>
        <dbReference type="EMBL" id="SFN26181.1"/>
    </source>
</evidence>
<comment type="subcellular location">
    <subcellularLocation>
        <location evidence="1">Cell membrane</location>
        <topology evidence="1">Multi-pass membrane protein</topology>
    </subcellularLocation>
</comment>
<keyword evidence="4 7" id="KW-0812">Transmembrane</keyword>
<keyword evidence="5 7" id="KW-1133">Transmembrane helix</keyword>